<dbReference type="PANTHER" id="PTHR38788">
    <property type="entry name" value="CLR5 DOMAIN-CONTAINING PROTEIN"/>
    <property type="match status" value="1"/>
</dbReference>
<feature type="domain" description="Clr5" evidence="1">
    <location>
        <begin position="1"/>
        <end position="50"/>
    </location>
</feature>
<feature type="non-terminal residue" evidence="2">
    <location>
        <position position="81"/>
    </location>
</feature>
<dbReference type="Proteomes" id="UP000250140">
    <property type="component" value="Unassembled WGS sequence"/>
</dbReference>
<evidence type="ECO:0000313" key="2">
    <source>
        <dbReference type="EMBL" id="OCL03450.1"/>
    </source>
</evidence>
<dbReference type="InterPro" id="IPR025676">
    <property type="entry name" value="Clr5_dom"/>
</dbReference>
<dbReference type="AlphaFoldDB" id="A0A8E2ERU6"/>
<accession>A0A8E2ERU6</accession>
<sequence>WNSHKATIRSLYLEQNRKLADVIEEMKTGYRFSATKAQYEKHFKSWGFRKNNTKDDWETITLKITKRKREDKQSEVIIRGE</sequence>
<keyword evidence="3" id="KW-1185">Reference proteome</keyword>
<proteinExistence type="predicted"/>
<organism evidence="2 3">
    <name type="scientific">Glonium stellatum</name>
    <dbReference type="NCBI Taxonomy" id="574774"/>
    <lineage>
        <taxon>Eukaryota</taxon>
        <taxon>Fungi</taxon>
        <taxon>Dikarya</taxon>
        <taxon>Ascomycota</taxon>
        <taxon>Pezizomycotina</taxon>
        <taxon>Dothideomycetes</taxon>
        <taxon>Pleosporomycetidae</taxon>
        <taxon>Gloniales</taxon>
        <taxon>Gloniaceae</taxon>
        <taxon>Glonium</taxon>
    </lineage>
</organism>
<evidence type="ECO:0000259" key="1">
    <source>
        <dbReference type="Pfam" id="PF14420"/>
    </source>
</evidence>
<dbReference type="PANTHER" id="PTHR38788:SF3">
    <property type="entry name" value="CLR5 DOMAIN-CONTAINING PROTEIN"/>
    <property type="match status" value="1"/>
</dbReference>
<evidence type="ECO:0000313" key="3">
    <source>
        <dbReference type="Proteomes" id="UP000250140"/>
    </source>
</evidence>
<dbReference type="Pfam" id="PF14420">
    <property type="entry name" value="Clr5"/>
    <property type="match status" value="1"/>
</dbReference>
<dbReference type="EMBL" id="KV750731">
    <property type="protein sequence ID" value="OCL03450.1"/>
    <property type="molecule type" value="Genomic_DNA"/>
</dbReference>
<feature type="non-terminal residue" evidence="2">
    <location>
        <position position="1"/>
    </location>
</feature>
<name>A0A8E2ERU6_9PEZI</name>
<gene>
    <name evidence="2" type="ORF">AOQ84DRAFT_262652</name>
</gene>
<reference evidence="2 3" key="1">
    <citation type="journal article" date="2016" name="Nat. Commun.">
        <title>Ectomycorrhizal ecology is imprinted in the genome of the dominant symbiotic fungus Cenococcum geophilum.</title>
        <authorList>
            <consortium name="DOE Joint Genome Institute"/>
            <person name="Peter M."/>
            <person name="Kohler A."/>
            <person name="Ohm R.A."/>
            <person name="Kuo A."/>
            <person name="Krutzmann J."/>
            <person name="Morin E."/>
            <person name="Arend M."/>
            <person name="Barry K.W."/>
            <person name="Binder M."/>
            <person name="Choi C."/>
            <person name="Clum A."/>
            <person name="Copeland A."/>
            <person name="Grisel N."/>
            <person name="Haridas S."/>
            <person name="Kipfer T."/>
            <person name="LaButti K."/>
            <person name="Lindquist E."/>
            <person name="Lipzen A."/>
            <person name="Maire R."/>
            <person name="Meier B."/>
            <person name="Mihaltcheva S."/>
            <person name="Molinier V."/>
            <person name="Murat C."/>
            <person name="Poggeler S."/>
            <person name="Quandt C.A."/>
            <person name="Sperisen C."/>
            <person name="Tritt A."/>
            <person name="Tisserant E."/>
            <person name="Crous P.W."/>
            <person name="Henrissat B."/>
            <person name="Nehls U."/>
            <person name="Egli S."/>
            <person name="Spatafora J.W."/>
            <person name="Grigoriev I.V."/>
            <person name="Martin F.M."/>
        </authorList>
    </citation>
    <scope>NUCLEOTIDE SEQUENCE [LARGE SCALE GENOMIC DNA]</scope>
    <source>
        <strain evidence="2 3">CBS 207.34</strain>
    </source>
</reference>
<dbReference type="OrthoDB" id="3910313at2759"/>
<protein>
    <recommendedName>
        <fullName evidence="1">Clr5 domain-containing protein</fullName>
    </recommendedName>
</protein>